<dbReference type="OrthoDB" id="2802364at2759"/>
<evidence type="ECO:0000256" key="1">
    <source>
        <dbReference type="SAM" id="MobiDB-lite"/>
    </source>
</evidence>
<dbReference type="Proteomes" id="UP000703269">
    <property type="component" value="Unassembled WGS sequence"/>
</dbReference>
<feature type="region of interest" description="Disordered" evidence="1">
    <location>
        <begin position="301"/>
        <end position="363"/>
    </location>
</feature>
<organism evidence="2 3">
    <name type="scientific">Phanerochaete sordida</name>
    <dbReference type="NCBI Taxonomy" id="48140"/>
    <lineage>
        <taxon>Eukaryota</taxon>
        <taxon>Fungi</taxon>
        <taxon>Dikarya</taxon>
        <taxon>Basidiomycota</taxon>
        <taxon>Agaricomycotina</taxon>
        <taxon>Agaricomycetes</taxon>
        <taxon>Polyporales</taxon>
        <taxon>Phanerochaetaceae</taxon>
        <taxon>Phanerochaete</taxon>
    </lineage>
</organism>
<name>A0A9P3GEI8_9APHY</name>
<feature type="region of interest" description="Disordered" evidence="1">
    <location>
        <begin position="153"/>
        <end position="208"/>
    </location>
</feature>
<feature type="compositionally biased region" description="Pro residues" evidence="1">
    <location>
        <begin position="153"/>
        <end position="163"/>
    </location>
</feature>
<evidence type="ECO:0000313" key="3">
    <source>
        <dbReference type="Proteomes" id="UP000703269"/>
    </source>
</evidence>
<feature type="compositionally biased region" description="Low complexity" evidence="1">
    <location>
        <begin position="164"/>
        <end position="174"/>
    </location>
</feature>
<feature type="compositionally biased region" description="Low complexity" evidence="1">
    <location>
        <begin position="351"/>
        <end position="363"/>
    </location>
</feature>
<accession>A0A9P3GEI8</accession>
<dbReference type="AlphaFoldDB" id="A0A9P3GEI8"/>
<comment type="caution">
    <text evidence="2">The sequence shown here is derived from an EMBL/GenBank/DDBJ whole genome shotgun (WGS) entry which is preliminary data.</text>
</comment>
<feature type="compositionally biased region" description="Low complexity" evidence="1">
    <location>
        <begin position="310"/>
        <end position="326"/>
    </location>
</feature>
<keyword evidence="3" id="KW-1185">Reference proteome</keyword>
<dbReference type="EMBL" id="BPQB01000032">
    <property type="protein sequence ID" value="GJE93443.1"/>
    <property type="molecule type" value="Genomic_DNA"/>
</dbReference>
<gene>
    <name evidence="2" type="ORF">PsYK624_096020</name>
</gene>
<reference evidence="2 3" key="1">
    <citation type="submission" date="2021-08" db="EMBL/GenBank/DDBJ databases">
        <title>Draft Genome Sequence of Phanerochaete sordida strain YK-624.</title>
        <authorList>
            <person name="Mori T."/>
            <person name="Dohra H."/>
            <person name="Suzuki T."/>
            <person name="Kawagishi H."/>
            <person name="Hirai H."/>
        </authorList>
    </citation>
    <scope>NUCLEOTIDE SEQUENCE [LARGE SCALE GENOMIC DNA]</scope>
    <source>
        <strain evidence="2 3">YK-624</strain>
    </source>
</reference>
<proteinExistence type="predicted"/>
<evidence type="ECO:0000313" key="2">
    <source>
        <dbReference type="EMBL" id="GJE93443.1"/>
    </source>
</evidence>
<sequence length="363" mass="38531">MAATPTTLYPRWYKRPFESPRQTLYHAYNLDSSLTSFSADDIPPVIDMRVLQPHDLPTHALVVLDGSQRSHEPIVVPIHFAAFNATFQNVDNLRVLSQAPQPPTKHRYGTPYNDPAKGGWTVTLPTLVIEAPHPPSLPLLLLYALWDTLPNQPPAELTPPPSPDSFKSSKTLPMPTTPPPTPATVASFGSQSSIASPRAPSPPPEPARPLVCPAQLAAHLLPAAVLGEFPGYPAQAAALARVCDDAALRAHCAFNGGLWRNVLLLAPRAHAIQDIASNAWNIASAAYKGRAEFRADPARARRREQLPQRTHPTAPTAPAAPADTVAGEPGGPAPTTAASTSDGREAPPATPDASAPAAVQEGE</sequence>
<protein>
    <submittedName>
        <fullName evidence="2">Uncharacterized protein</fullName>
    </submittedName>
</protein>